<organism evidence="12 13">
    <name type="scientific">Actinia tenebrosa</name>
    <name type="common">Australian red waratah sea anemone</name>
    <dbReference type="NCBI Taxonomy" id="6105"/>
    <lineage>
        <taxon>Eukaryota</taxon>
        <taxon>Metazoa</taxon>
        <taxon>Cnidaria</taxon>
        <taxon>Anthozoa</taxon>
        <taxon>Hexacorallia</taxon>
        <taxon>Actiniaria</taxon>
        <taxon>Actiniidae</taxon>
        <taxon>Actinia</taxon>
    </lineage>
</organism>
<dbReference type="PROSITE" id="PS50092">
    <property type="entry name" value="TSP1"/>
    <property type="match status" value="2"/>
</dbReference>
<evidence type="ECO:0000256" key="5">
    <source>
        <dbReference type="ARBA" id="ARBA00022729"/>
    </source>
</evidence>
<keyword evidence="3" id="KW-0964">Secreted</keyword>
<keyword evidence="4" id="KW-0812">Transmembrane</keyword>
<evidence type="ECO:0000256" key="7">
    <source>
        <dbReference type="ARBA" id="ARBA00022989"/>
    </source>
</evidence>
<dbReference type="GO" id="GO:0016020">
    <property type="term" value="C:membrane"/>
    <property type="evidence" value="ECO:0007669"/>
    <property type="project" value="UniProtKB-SubCell"/>
</dbReference>
<accession>A0A6P8I5H0</accession>
<protein>
    <submittedName>
        <fullName evidence="13">Hemicentin-1-like</fullName>
    </submittedName>
</protein>
<sequence>MMVQHKMWVVLVVLVAVHAANAAEWEPLGCYADDRDRAMPHYFKSVASSDYKHIFEECRKEAEKQGYDYFGVQYFKECWGSKQAHKTYDKHGCKDNCKVQGEYGIGTHWSNFMYHRKDDWTECSAKKCGEGVQHKLILSKDTRPNCPSYNVKIKISTETKPCSAAKPCPVDGGWSAYSTWSTCSKTCGGSGTQERTRTCTNPAPAHGGKPCSGPSEITRKCNAKPCSVNGGWSAYSAWSSCSKKCGGGTQKRTRTCTKPPPSHGGKPCSGLAEETRKCNVNKCAPKPCSVDDIVQYVLDVMPKGSVEVNNHLVGALFQVVKGMGAAGGIPKNVKVDKDEMIERIKKAMDHKGYTYARTMMGFILQKQEDCHGTGDKIIKEIKDALGEDKFKDFLAVDGDVSLVFVIDTTGSMKEEIHQAKAIARAIANYKRKGKVDYILSPYNDPGSGPVTKYTYETRSNFEKAINGLYAHGGGDCNELTFNGIINAIKVGDPLPSSPMYVFTDAPPKARGDYNRDNAIGYALDYMMPVHFFFSTMGCGNPGNNADYKAIMEDTGGLSLFFKSASAISSADALVKADLDGSTIISSGGSSSARGKRDLFGLWERGSSDVAFPVDESVANLIVSISAQSYWNNVKLVDSRGGNVAHTLDMNKGKLWLIKNPTKGTWRLSVPAGVRGLSYEIKASALSNIEFDQMFVRTLKPSGMVVPISNPLIGEKATLKLLLPHISSLNMASLKADLVNEHGVSIKDLTFKDDTATFDLPSVRAFRIRLSGKTHDGNAFQRLSREEVKPQTAIIRTQIHQSLLTIKRGVRSSFRAAIDYAGSGSKTFSVKASVVPSNLKLSVRSSVRVTNARPGYVFAYLTAPAGTPVGTVAKVHIIASSGDIKLNLLAHLMVK</sequence>
<dbReference type="Gene3D" id="3.40.50.410">
    <property type="entry name" value="von Willebrand factor, type A domain"/>
    <property type="match status" value="1"/>
</dbReference>
<evidence type="ECO:0000259" key="11">
    <source>
        <dbReference type="Pfam" id="PF25106"/>
    </source>
</evidence>
<dbReference type="InterPro" id="IPR036383">
    <property type="entry name" value="TSP1_rpt_sf"/>
</dbReference>
<keyword evidence="9" id="KW-1015">Disulfide bond</keyword>
<name>A0A6P8I5H0_ACTTE</name>
<keyword evidence="8" id="KW-0472">Membrane</keyword>
<dbReference type="KEGG" id="aten:116296164"/>
<dbReference type="Pfam" id="PF00090">
    <property type="entry name" value="TSP_1"/>
    <property type="match status" value="2"/>
</dbReference>
<evidence type="ECO:0000256" key="8">
    <source>
        <dbReference type="ARBA" id="ARBA00023136"/>
    </source>
</evidence>
<gene>
    <name evidence="13" type="primary">LOC116296164</name>
</gene>
<dbReference type="SMART" id="SM00209">
    <property type="entry name" value="TSP1"/>
    <property type="match status" value="3"/>
</dbReference>
<dbReference type="Gene3D" id="2.20.100.10">
    <property type="entry name" value="Thrombospondin type-1 (TSP1) repeat"/>
    <property type="match status" value="2"/>
</dbReference>
<feature type="domain" description="Hemicentin-1-like von Willebrand factor A" evidence="11">
    <location>
        <begin position="401"/>
        <end position="514"/>
    </location>
</feature>
<reference evidence="13" key="1">
    <citation type="submission" date="2025-08" db="UniProtKB">
        <authorList>
            <consortium name="RefSeq"/>
        </authorList>
    </citation>
    <scope>IDENTIFICATION</scope>
</reference>
<evidence type="ECO:0000256" key="10">
    <source>
        <dbReference type="SAM" id="SignalP"/>
    </source>
</evidence>
<dbReference type="PANTHER" id="PTHR14905:SF7">
    <property type="entry name" value="VON WILLEBRAND FACTOR A DOMAIN-CONTAINING PROTEIN 7"/>
    <property type="match status" value="1"/>
</dbReference>
<dbReference type="FunFam" id="2.20.100.10:FF:000007">
    <property type="entry name" value="Thrombospondin 1"/>
    <property type="match status" value="2"/>
</dbReference>
<keyword evidence="7" id="KW-1133">Transmembrane helix</keyword>
<dbReference type="AlphaFoldDB" id="A0A6P8I5H0"/>
<evidence type="ECO:0000313" key="13">
    <source>
        <dbReference type="RefSeq" id="XP_031559995.1"/>
    </source>
</evidence>
<evidence type="ECO:0000256" key="2">
    <source>
        <dbReference type="ARBA" id="ARBA00004613"/>
    </source>
</evidence>
<feature type="signal peptide" evidence="10">
    <location>
        <begin position="1"/>
        <end position="22"/>
    </location>
</feature>
<proteinExistence type="predicted"/>
<keyword evidence="6" id="KW-0677">Repeat</keyword>
<dbReference type="InParanoid" id="A0A6P8I5H0"/>
<dbReference type="CDD" id="cd00198">
    <property type="entry name" value="vWFA"/>
    <property type="match status" value="1"/>
</dbReference>
<evidence type="ECO:0000256" key="3">
    <source>
        <dbReference type="ARBA" id="ARBA00022525"/>
    </source>
</evidence>
<dbReference type="InterPro" id="IPR056861">
    <property type="entry name" value="HMCN1-like_VWA"/>
</dbReference>
<evidence type="ECO:0000256" key="9">
    <source>
        <dbReference type="ARBA" id="ARBA00023157"/>
    </source>
</evidence>
<evidence type="ECO:0000313" key="12">
    <source>
        <dbReference type="Proteomes" id="UP000515163"/>
    </source>
</evidence>
<keyword evidence="5 10" id="KW-0732">Signal</keyword>
<dbReference type="PANTHER" id="PTHR14905">
    <property type="entry name" value="NG37"/>
    <property type="match status" value="1"/>
</dbReference>
<feature type="chain" id="PRO_5028283344" evidence="10">
    <location>
        <begin position="23"/>
        <end position="894"/>
    </location>
</feature>
<evidence type="ECO:0000256" key="6">
    <source>
        <dbReference type="ARBA" id="ARBA00022737"/>
    </source>
</evidence>
<dbReference type="Pfam" id="PF25106">
    <property type="entry name" value="VWA_4"/>
    <property type="match status" value="1"/>
</dbReference>
<dbReference type="FunCoup" id="A0A6P8I5H0">
    <property type="interactions" value="5"/>
</dbReference>
<dbReference type="InterPro" id="IPR036465">
    <property type="entry name" value="vWFA_dom_sf"/>
</dbReference>
<evidence type="ECO:0000256" key="4">
    <source>
        <dbReference type="ARBA" id="ARBA00022692"/>
    </source>
</evidence>
<dbReference type="Proteomes" id="UP000515163">
    <property type="component" value="Unplaced"/>
</dbReference>
<dbReference type="SUPFAM" id="SSF82895">
    <property type="entry name" value="TSP-1 type 1 repeat"/>
    <property type="match status" value="2"/>
</dbReference>
<evidence type="ECO:0000256" key="1">
    <source>
        <dbReference type="ARBA" id="ARBA00004167"/>
    </source>
</evidence>
<dbReference type="GeneID" id="116296164"/>
<dbReference type="RefSeq" id="XP_031559995.1">
    <property type="nucleotide sequence ID" value="XM_031704135.1"/>
</dbReference>
<comment type="subcellular location">
    <subcellularLocation>
        <location evidence="1">Membrane</location>
        <topology evidence="1">Single-pass membrane protein</topology>
    </subcellularLocation>
    <subcellularLocation>
        <location evidence="2">Secreted</location>
    </subcellularLocation>
</comment>
<dbReference type="OrthoDB" id="5976503at2759"/>
<keyword evidence="12" id="KW-1185">Reference proteome</keyword>
<dbReference type="SUPFAM" id="SSF53300">
    <property type="entry name" value="vWA-like"/>
    <property type="match status" value="1"/>
</dbReference>
<dbReference type="InterPro" id="IPR052577">
    <property type="entry name" value="VWA7"/>
</dbReference>
<dbReference type="PRINTS" id="PR01705">
    <property type="entry name" value="TSP1REPEAT"/>
</dbReference>
<dbReference type="InterPro" id="IPR000884">
    <property type="entry name" value="TSP1_rpt"/>
</dbReference>